<proteinExistence type="predicted"/>
<gene>
    <name evidence="1" type="ORF">HD556DRAFT_1198478</name>
</gene>
<organism evidence="1 2">
    <name type="scientific">Suillus plorans</name>
    <dbReference type="NCBI Taxonomy" id="116603"/>
    <lineage>
        <taxon>Eukaryota</taxon>
        <taxon>Fungi</taxon>
        <taxon>Dikarya</taxon>
        <taxon>Basidiomycota</taxon>
        <taxon>Agaricomycotina</taxon>
        <taxon>Agaricomycetes</taxon>
        <taxon>Agaricomycetidae</taxon>
        <taxon>Boletales</taxon>
        <taxon>Suillineae</taxon>
        <taxon>Suillaceae</taxon>
        <taxon>Suillus</taxon>
    </lineage>
</organism>
<dbReference type="EMBL" id="JABBWE010000052">
    <property type="protein sequence ID" value="KAG1790170.1"/>
    <property type="molecule type" value="Genomic_DNA"/>
</dbReference>
<accession>A0A9P7DEZ5</accession>
<evidence type="ECO:0000313" key="1">
    <source>
        <dbReference type="EMBL" id="KAG1790170.1"/>
    </source>
</evidence>
<dbReference type="Proteomes" id="UP000719766">
    <property type="component" value="Unassembled WGS sequence"/>
</dbReference>
<keyword evidence="2" id="KW-1185">Reference proteome</keyword>
<protein>
    <submittedName>
        <fullName evidence="1">Uncharacterized protein</fullName>
    </submittedName>
</protein>
<dbReference type="GeneID" id="64590092"/>
<dbReference type="AlphaFoldDB" id="A0A9P7DEZ5"/>
<feature type="non-terminal residue" evidence="1">
    <location>
        <position position="82"/>
    </location>
</feature>
<feature type="non-terminal residue" evidence="1">
    <location>
        <position position="1"/>
    </location>
</feature>
<dbReference type="OrthoDB" id="3255572at2759"/>
<reference evidence="1" key="1">
    <citation type="journal article" date="2020" name="New Phytol.">
        <title>Comparative genomics reveals dynamic genome evolution in host specialist ectomycorrhizal fungi.</title>
        <authorList>
            <person name="Lofgren L.A."/>
            <person name="Nguyen N.H."/>
            <person name="Vilgalys R."/>
            <person name="Ruytinx J."/>
            <person name="Liao H.L."/>
            <person name="Branco S."/>
            <person name="Kuo A."/>
            <person name="LaButti K."/>
            <person name="Lipzen A."/>
            <person name="Andreopoulos W."/>
            <person name="Pangilinan J."/>
            <person name="Riley R."/>
            <person name="Hundley H."/>
            <person name="Na H."/>
            <person name="Barry K."/>
            <person name="Grigoriev I.V."/>
            <person name="Stajich J.E."/>
            <person name="Kennedy P.G."/>
        </authorList>
    </citation>
    <scope>NUCLEOTIDE SEQUENCE</scope>
    <source>
        <strain evidence="1">S12</strain>
    </source>
</reference>
<dbReference type="RefSeq" id="XP_041157145.1">
    <property type="nucleotide sequence ID" value="XM_041296328.1"/>
</dbReference>
<evidence type="ECO:0000313" key="2">
    <source>
        <dbReference type="Proteomes" id="UP000719766"/>
    </source>
</evidence>
<sequence>KVFLERIRTCTLMKYAHGLHLSTICPSALSRNLKEASLARRVLQKLAIKRDETRRQEFKNSLQNHFIGDGFECVVLDETSKN</sequence>
<comment type="caution">
    <text evidence="1">The sequence shown here is derived from an EMBL/GenBank/DDBJ whole genome shotgun (WGS) entry which is preliminary data.</text>
</comment>
<name>A0A9P7DEZ5_9AGAM</name>